<evidence type="ECO:0000256" key="8">
    <source>
        <dbReference type="SAM" id="Phobius"/>
    </source>
</evidence>
<protein>
    <recommendedName>
        <fullName evidence="9">Ig-like domain-containing protein</fullName>
    </recommendedName>
</protein>
<dbReference type="PaxDb" id="8022-A0A060XHE8"/>
<keyword evidence="6" id="KW-0393">Immunoglobulin domain</keyword>
<dbReference type="SUPFAM" id="SSF48726">
    <property type="entry name" value="Immunoglobulin"/>
    <property type="match status" value="1"/>
</dbReference>
<dbReference type="InterPro" id="IPR051116">
    <property type="entry name" value="Surface_Rcpt/Adhesion_Mol"/>
</dbReference>
<keyword evidence="4 8" id="KW-1133">Transmembrane helix</keyword>
<dbReference type="Pfam" id="PF00047">
    <property type="entry name" value="ig"/>
    <property type="match status" value="1"/>
</dbReference>
<evidence type="ECO:0000256" key="4">
    <source>
        <dbReference type="ARBA" id="ARBA00022989"/>
    </source>
</evidence>
<dbReference type="InterPro" id="IPR007110">
    <property type="entry name" value="Ig-like_dom"/>
</dbReference>
<keyword evidence="2 8" id="KW-0812">Transmembrane</keyword>
<proteinExistence type="predicted"/>
<accession>A0A060XHE8</accession>
<dbReference type="GO" id="GO:0005886">
    <property type="term" value="C:plasma membrane"/>
    <property type="evidence" value="ECO:0007669"/>
    <property type="project" value="TreeGrafter"/>
</dbReference>
<evidence type="ECO:0000256" key="3">
    <source>
        <dbReference type="ARBA" id="ARBA00022889"/>
    </source>
</evidence>
<evidence type="ECO:0000256" key="1">
    <source>
        <dbReference type="ARBA" id="ARBA00004479"/>
    </source>
</evidence>
<dbReference type="Proteomes" id="UP000193380">
    <property type="component" value="Unassembled WGS sequence"/>
</dbReference>
<keyword evidence="3" id="KW-0130">Cell adhesion</keyword>
<feature type="compositionally biased region" description="Basic and acidic residues" evidence="7">
    <location>
        <begin position="267"/>
        <end position="298"/>
    </location>
</feature>
<reference evidence="10" key="2">
    <citation type="submission" date="2014-03" db="EMBL/GenBank/DDBJ databases">
        <authorList>
            <person name="Genoscope - CEA"/>
        </authorList>
    </citation>
    <scope>NUCLEOTIDE SEQUENCE</scope>
</reference>
<dbReference type="PANTHER" id="PTHR11973">
    <property type="entry name" value="CELL SURFACE GLYCOPROTEIN MUC18-RELATED"/>
    <property type="match status" value="1"/>
</dbReference>
<reference evidence="10" key="1">
    <citation type="journal article" date="2014" name="Nat. Commun.">
        <title>The rainbow trout genome provides novel insights into evolution after whole-genome duplication in vertebrates.</title>
        <authorList>
            <person name="Berthelot C."/>
            <person name="Brunet F."/>
            <person name="Chalopin D."/>
            <person name="Juanchich A."/>
            <person name="Bernard M."/>
            <person name="Noel B."/>
            <person name="Bento P."/>
            <person name="Da Silva C."/>
            <person name="Labadie K."/>
            <person name="Alberti A."/>
            <person name="Aury J.M."/>
            <person name="Louis A."/>
            <person name="Dehais P."/>
            <person name="Bardou P."/>
            <person name="Montfort J."/>
            <person name="Klopp C."/>
            <person name="Cabau C."/>
            <person name="Gaspin C."/>
            <person name="Thorgaard G.H."/>
            <person name="Boussaha M."/>
            <person name="Quillet E."/>
            <person name="Guyomard R."/>
            <person name="Galiana D."/>
            <person name="Bobe J."/>
            <person name="Volff J.N."/>
            <person name="Genet C."/>
            <person name="Wincker P."/>
            <person name="Jaillon O."/>
            <person name="Roest Crollius H."/>
            <person name="Guiguen Y."/>
        </authorList>
    </citation>
    <scope>NUCLEOTIDE SEQUENCE [LARGE SCALE GENOMIC DNA]</scope>
</reference>
<gene>
    <name evidence="10" type="ORF">GSONMT00002645001</name>
</gene>
<keyword evidence="8" id="KW-0472">Membrane</keyword>
<evidence type="ECO:0000256" key="6">
    <source>
        <dbReference type="ARBA" id="ARBA00023319"/>
    </source>
</evidence>
<evidence type="ECO:0000256" key="7">
    <source>
        <dbReference type="SAM" id="MobiDB-lite"/>
    </source>
</evidence>
<dbReference type="EMBL" id="FR905355">
    <property type="protein sequence ID" value="CDQ78652.1"/>
    <property type="molecule type" value="Genomic_DNA"/>
</dbReference>
<evidence type="ECO:0000256" key="5">
    <source>
        <dbReference type="ARBA" id="ARBA00023180"/>
    </source>
</evidence>
<evidence type="ECO:0000313" key="10">
    <source>
        <dbReference type="EMBL" id="CDQ78652.1"/>
    </source>
</evidence>
<feature type="domain" description="Ig-like" evidence="9">
    <location>
        <begin position="131"/>
        <end position="212"/>
    </location>
</feature>
<dbReference type="Gene3D" id="2.60.40.10">
    <property type="entry name" value="Immunoglobulins"/>
    <property type="match status" value="2"/>
</dbReference>
<comment type="subcellular location">
    <subcellularLocation>
        <location evidence="1">Membrane</location>
        <topology evidence="1">Single-pass type I membrane protein</topology>
    </subcellularLocation>
</comment>
<dbReference type="AlphaFoldDB" id="A0A060XHE8"/>
<evidence type="ECO:0000313" key="11">
    <source>
        <dbReference type="Proteomes" id="UP000193380"/>
    </source>
</evidence>
<feature type="region of interest" description="Disordered" evidence="7">
    <location>
        <begin position="260"/>
        <end position="298"/>
    </location>
</feature>
<dbReference type="PANTHER" id="PTHR11973:SF2">
    <property type="entry name" value="CD166 ANTIGEN"/>
    <property type="match status" value="1"/>
</dbReference>
<dbReference type="InterPro" id="IPR013783">
    <property type="entry name" value="Ig-like_fold"/>
</dbReference>
<evidence type="ECO:0000259" key="9">
    <source>
        <dbReference type="PROSITE" id="PS50835"/>
    </source>
</evidence>
<name>A0A060XHE8_ONCMY</name>
<sequence length="298" mass="32806">MFLKGKVVKVENSDSYTVTDVTRESTGEYKCSIIDNAKMEDSKNITINYLDMSLSPSGKVMKSFGETLALTLQTHASGELKVSWTKDNGKLDSRPTFDKLTYSDSGKYEVVVTMGALIKKASFELVVEGVPVIRRVAKRRGEDGQHKVLTCEAEGSPKPTVAWSVNGTSADESPYVNGKITHKLTIVPTVNLTVVCTVSNELGQDTRTINVSTLFEEVRMDKQDSSDEGDTTKLVVGVIVGLLLATVVVGLAYWLYMKKSKQGSWKTGEKEDGSTEESKKLEEKIEEKLEENSQKVEV</sequence>
<dbReference type="InterPro" id="IPR013151">
    <property type="entry name" value="Immunoglobulin_dom"/>
</dbReference>
<dbReference type="GO" id="GO:0007155">
    <property type="term" value="P:cell adhesion"/>
    <property type="evidence" value="ECO:0007669"/>
    <property type="project" value="UniProtKB-KW"/>
</dbReference>
<evidence type="ECO:0000256" key="2">
    <source>
        <dbReference type="ARBA" id="ARBA00022692"/>
    </source>
</evidence>
<dbReference type="PROSITE" id="PS50835">
    <property type="entry name" value="IG_LIKE"/>
    <property type="match status" value="1"/>
</dbReference>
<feature type="transmembrane region" description="Helical" evidence="8">
    <location>
        <begin position="234"/>
        <end position="256"/>
    </location>
</feature>
<dbReference type="InterPro" id="IPR036179">
    <property type="entry name" value="Ig-like_dom_sf"/>
</dbReference>
<keyword evidence="5" id="KW-0325">Glycoprotein</keyword>
<organism evidence="10 11">
    <name type="scientific">Oncorhynchus mykiss</name>
    <name type="common">Rainbow trout</name>
    <name type="synonym">Salmo gairdneri</name>
    <dbReference type="NCBI Taxonomy" id="8022"/>
    <lineage>
        <taxon>Eukaryota</taxon>
        <taxon>Metazoa</taxon>
        <taxon>Chordata</taxon>
        <taxon>Craniata</taxon>
        <taxon>Vertebrata</taxon>
        <taxon>Euteleostomi</taxon>
        <taxon>Actinopterygii</taxon>
        <taxon>Neopterygii</taxon>
        <taxon>Teleostei</taxon>
        <taxon>Protacanthopterygii</taxon>
        <taxon>Salmoniformes</taxon>
        <taxon>Salmonidae</taxon>
        <taxon>Salmoninae</taxon>
        <taxon>Oncorhynchus</taxon>
    </lineage>
</organism>